<evidence type="ECO:0008006" key="3">
    <source>
        <dbReference type="Google" id="ProtNLM"/>
    </source>
</evidence>
<reference evidence="1 2" key="1">
    <citation type="journal article" date="2024" name="Nat. Commun.">
        <title>Phylogenomics reveals the evolutionary origins of lichenization in chlorophyte algae.</title>
        <authorList>
            <person name="Puginier C."/>
            <person name="Libourel C."/>
            <person name="Otte J."/>
            <person name="Skaloud P."/>
            <person name="Haon M."/>
            <person name="Grisel S."/>
            <person name="Petersen M."/>
            <person name="Berrin J.G."/>
            <person name="Delaux P.M."/>
            <person name="Dal Grande F."/>
            <person name="Keller J."/>
        </authorList>
    </citation>
    <scope>NUCLEOTIDE SEQUENCE [LARGE SCALE GENOMIC DNA]</scope>
    <source>
        <strain evidence="1 2">SAG 216-7</strain>
    </source>
</reference>
<comment type="caution">
    <text evidence="1">The sequence shown here is derived from an EMBL/GenBank/DDBJ whole genome shotgun (WGS) entry which is preliminary data.</text>
</comment>
<gene>
    <name evidence="1" type="ORF">WJX75_003248</name>
</gene>
<dbReference type="PANTHER" id="PTHR37450:SF1">
    <property type="entry name" value="CIPC PROTEIN"/>
    <property type="match status" value="1"/>
</dbReference>
<organism evidence="1 2">
    <name type="scientific">Coccomyxa subellipsoidea</name>
    <dbReference type="NCBI Taxonomy" id="248742"/>
    <lineage>
        <taxon>Eukaryota</taxon>
        <taxon>Viridiplantae</taxon>
        <taxon>Chlorophyta</taxon>
        <taxon>core chlorophytes</taxon>
        <taxon>Trebouxiophyceae</taxon>
        <taxon>Trebouxiophyceae incertae sedis</taxon>
        <taxon>Coccomyxaceae</taxon>
        <taxon>Coccomyxa</taxon>
    </lineage>
</organism>
<dbReference type="InterPro" id="IPR022234">
    <property type="entry name" value="DUF3759"/>
</dbReference>
<proteinExistence type="predicted"/>
<evidence type="ECO:0000313" key="2">
    <source>
        <dbReference type="Proteomes" id="UP001491310"/>
    </source>
</evidence>
<dbReference type="PANTHER" id="PTHR37450">
    <property type="entry name" value="CIPC PROTEIN"/>
    <property type="match status" value="1"/>
</dbReference>
<accession>A0ABR2YTG8</accession>
<dbReference type="Proteomes" id="UP001491310">
    <property type="component" value="Unassembled WGS sequence"/>
</dbReference>
<name>A0ABR2YTG8_9CHLO</name>
<evidence type="ECO:0000313" key="1">
    <source>
        <dbReference type="EMBL" id="KAK9914976.1"/>
    </source>
</evidence>
<protein>
    <recommendedName>
        <fullName evidence="3">CipC-like antibiotic response protein</fullName>
    </recommendedName>
</protein>
<keyword evidence="2" id="KW-1185">Reference proteome</keyword>
<sequence>MDPQQNHDAVYSQDHKGKFSHEALGGAAAFAAMRAYEKHQGKEGKPPNHQLAKEMLAGLAGGEADKLAETKGLNEMDAMHAKNHARQEAERMYNQNYGGQS</sequence>
<dbReference type="EMBL" id="JALJOT010000005">
    <property type="protein sequence ID" value="KAK9914976.1"/>
    <property type="molecule type" value="Genomic_DNA"/>
</dbReference>
<dbReference type="Pfam" id="PF12585">
    <property type="entry name" value="DUF3759"/>
    <property type="match status" value="1"/>
</dbReference>